<dbReference type="NCBIfam" id="TIGR01725">
    <property type="entry name" value="phge_HK97_gp10"/>
    <property type="match status" value="1"/>
</dbReference>
<proteinExistence type="predicted"/>
<dbReference type="EMBL" id="FNEJ01000013">
    <property type="protein sequence ID" value="SDI95823.1"/>
    <property type="molecule type" value="Genomic_DNA"/>
</dbReference>
<evidence type="ECO:0000313" key="1">
    <source>
        <dbReference type="EMBL" id="SDI95823.1"/>
    </source>
</evidence>
<dbReference type="Pfam" id="PF04883">
    <property type="entry name" value="HK97-gp10_like"/>
    <property type="match status" value="1"/>
</dbReference>
<dbReference type="STRING" id="555512.SAMN04487993_1013111"/>
<gene>
    <name evidence="1" type="ORF">SAMN04487993_1013111</name>
</gene>
<keyword evidence="2" id="KW-1185">Reference proteome</keyword>
<name>A0A1G8PTP7_9RHOB</name>
<accession>A0A1G8PTP7</accession>
<dbReference type="OrthoDB" id="8480914at2"/>
<organism evidence="1 2">
    <name type="scientific">Salipiger marinus</name>
    <dbReference type="NCBI Taxonomy" id="555512"/>
    <lineage>
        <taxon>Bacteria</taxon>
        <taxon>Pseudomonadati</taxon>
        <taxon>Pseudomonadota</taxon>
        <taxon>Alphaproteobacteria</taxon>
        <taxon>Rhodobacterales</taxon>
        <taxon>Roseobacteraceae</taxon>
        <taxon>Salipiger</taxon>
    </lineage>
</organism>
<evidence type="ECO:0000313" key="2">
    <source>
        <dbReference type="Proteomes" id="UP000199093"/>
    </source>
</evidence>
<reference evidence="1 2" key="1">
    <citation type="submission" date="2016-10" db="EMBL/GenBank/DDBJ databases">
        <authorList>
            <person name="de Groot N.N."/>
        </authorList>
    </citation>
    <scope>NUCLEOTIDE SEQUENCE [LARGE SCALE GENOMIC DNA]</scope>
    <source>
        <strain evidence="1 2">DSM 26424</strain>
    </source>
</reference>
<sequence length="150" mass="16402">MPTKILNLARLDRKLKRLPTATKTRIRAAMEKGADKIVAMMKRLAPSSSDGSHGQPPGTLRDSIGWTWGQAPKGSFAIATLKGAGVGGDLTLTIYAGSTIAFYARWLEFGTTKMPASPYFYVSWRAYRKEVRREVRKAVRDAARATAQGG</sequence>
<dbReference type="Proteomes" id="UP000199093">
    <property type="component" value="Unassembled WGS sequence"/>
</dbReference>
<dbReference type="RefSeq" id="WP_089848734.1">
    <property type="nucleotide sequence ID" value="NZ_FNEJ01000013.1"/>
</dbReference>
<dbReference type="InterPro" id="IPR010064">
    <property type="entry name" value="HK97-gp10_tail"/>
</dbReference>
<protein>
    <submittedName>
        <fullName evidence="1">Phage protein, HK97 gp10 family</fullName>
    </submittedName>
</protein>
<dbReference type="AlphaFoldDB" id="A0A1G8PTP7"/>